<evidence type="ECO:0000256" key="9">
    <source>
        <dbReference type="ARBA" id="ARBA00022726"/>
    </source>
</evidence>
<evidence type="ECO:0000256" key="3">
    <source>
        <dbReference type="ARBA" id="ARBA00004659"/>
    </source>
</evidence>
<dbReference type="PANTHER" id="PTHR32315:SF3">
    <property type="entry name" value="ADENINE PHOSPHORIBOSYLTRANSFERASE"/>
    <property type="match status" value="1"/>
</dbReference>
<evidence type="ECO:0000256" key="8">
    <source>
        <dbReference type="ARBA" id="ARBA00022679"/>
    </source>
</evidence>
<dbReference type="Proteomes" id="UP000748025">
    <property type="component" value="Unassembled WGS sequence"/>
</dbReference>
<feature type="compositionally biased region" description="Polar residues" evidence="10">
    <location>
        <begin position="183"/>
        <end position="196"/>
    </location>
</feature>
<dbReference type="SUPFAM" id="SSF53271">
    <property type="entry name" value="PRTase-like"/>
    <property type="match status" value="1"/>
</dbReference>
<dbReference type="CDD" id="cd06223">
    <property type="entry name" value="PRTases_typeI"/>
    <property type="match status" value="1"/>
</dbReference>
<dbReference type="OrthoDB" id="363185at2759"/>
<proteinExistence type="inferred from homology"/>
<dbReference type="EMBL" id="SRPW01002259">
    <property type="protein sequence ID" value="KAG5994222.1"/>
    <property type="molecule type" value="Genomic_DNA"/>
</dbReference>
<accession>A0A9P7SXT8</accession>
<dbReference type="InterPro" id="IPR000836">
    <property type="entry name" value="PRTase_dom"/>
</dbReference>
<evidence type="ECO:0000256" key="10">
    <source>
        <dbReference type="SAM" id="MobiDB-lite"/>
    </source>
</evidence>
<feature type="region of interest" description="Disordered" evidence="10">
    <location>
        <begin position="36"/>
        <end position="67"/>
    </location>
</feature>
<comment type="caution">
    <text evidence="12">The sequence shown here is derived from an EMBL/GenBank/DDBJ whole genome shotgun (WGS) entry which is preliminary data.</text>
</comment>
<evidence type="ECO:0000313" key="13">
    <source>
        <dbReference type="Proteomes" id="UP000748025"/>
    </source>
</evidence>
<dbReference type="GO" id="GO:0005737">
    <property type="term" value="C:cytoplasm"/>
    <property type="evidence" value="ECO:0007669"/>
    <property type="project" value="UniProtKB-SubCell"/>
</dbReference>
<reference evidence="12" key="1">
    <citation type="journal article" date="2020" name="bioRxiv">
        <title>Whole genome comparisons of ergot fungi reveals the divergence and evolution of species within the genus Claviceps are the result of varying mechanisms driving genome evolution and host range expansion.</title>
        <authorList>
            <person name="Wyka S.A."/>
            <person name="Mondo S.J."/>
            <person name="Liu M."/>
            <person name="Dettman J."/>
            <person name="Nalam V."/>
            <person name="Broders K.D."/>
        </authorList>
    </citation>
    <scope>NUCLEOTIDE SEQUENCE</scope>
    <source>
        <strain evidence="12">CCC 602</strain>
    </source>
</reference>
<evidence type="ECO:0000259" key="11">
    <source>
        <dbReference type="Pfam" id="PF00156"/>
    </source>
</evidence>
<dbReference type="EC" id="2.4.2.7" evidence="5"/>
<dbReference type="InterPro" id="IPR029057">
    <property type="entry name" value="PRTase-like"/>
</dbReference>
<dbReference type="InterPro" id="IPR050054">
    <property type="entry name" value="UPRTase/APRTase"/>
</dbReference>
<evidence type="ECO:0000256" key="5">
    <source>
        <dbReference type="ARBA" id="ARBA00011893"/>
    </source>
</evidence>
<evidence type="ECO:0000256" key="6">
    <source>
        <dbReference type="ARBA" id="ARBA00022490"/>
    </source>
</evidence>
<keyword evidence="9" id="KW-0660">Purine salvage</keyword>
<dbReference type="Gene3D" id="3.40.50.2020">
    <property type="match status" value="1"/>
</dbReference>
<dbReference type="PANTHER" id="PTHR32315">
    <property type="entry name" value="ADENINE PHOSPHORIBOSYLTRANSFERASE"/>
    <property type="match status" value="1"/>
</dbReference>
<name>A0A9P7SXT8_9HYPO</name>
<dbReference type="AlphaFoldDB" id="A0A9P7SXT8"/>
<sequence length="289" mass="31059">MLQDTLVTARKREEYPLPHLESRPDIRQRLFLAGDDSSSSSMTEVEDEGAAPGCLDGVSPRPTAPAAPATEEHFHKVLAENSDCAVLLITGMRDMAPLTVRSARDFPRSGIVFRHVLDIAQQPGGLDLCTPLLQAHFAGDWRKVDVVACCEFGGMVYASALAMRVGASLALIREAGKLPRPTVSVTTRPSHISSFASRGPGSGEKSEKSIEPGRGAIPTKASVVVVDDVLASRTTLFAVLQLLDKAGVGAEKMHVMVVAEYPTHRGRETLRRRGFGRVQVQSLVILDGV</sequence>
<evidence type="ECO:0000313" key="12">
    <source>
        <dbReference type="EMBL" id="KAG5994222.1"/>
    </source>
</evidence>
<comment type="catalytic activity">
    <reaction evidence="1">
        <text>AMP + diphosphate = 5-phospho-alpha-D-ribose 1-diphosphate + adenine</text>
        <dbReference type="Rhea" id="RHEA:16609"/>
        <dbReference type="ChEBI" id="CHEBI:16708"/>
        <dbReference type="ChEBI" id="CHEBI:33019"/>
        <dbReference type="ChEBI" id="CHEBI:58017"/>
        <dbReference type="ChEBI" id="CHEBI:456215"/>
        <dbReference type="EC" id="2.4.2.7"/>
    </reaction>
</comment>
<organism evidence="12 13">
    <name type="scientific">Claviceps pusilla</name>
    <dbReference type="NCBI Taxonomy" id="123648"/>
    <lineage>
        <taxon>Eukaryota</taxon>
        <taxon>Fungi</taxon>
        <taxon>Dikarya</taxon>
        <taxon>Ascomycota</taxon>
        <taxon>Pezizomycotina</taxon>
        <taxon>Sordariomycetes</taxon>
        <taxon>Hypocreomycetidae</taxon>
        <taxon>Hypocreales</taxon>
        <taxon>Clavicipitaceae</taxon>
        <taxon>Claviceps</taxon>
    </lineage>
</organism>
<evidence type="ECO:0000256" key="1">
    <source>
        <dbReference type="ARBA" id="ARBA00000868"/>
    </source>
</evidence>
<dbReference type="GO" id="GO:0002055">
    <property type="term" value="F:adenine binding"/>
    <property type="evidence" value="ECO:0007669"/>
    <property type="project" value="TreeGrafter"/>
</dbReference>
<comment type="subcellular location">
    <subcellularLocation>
        <location evidence="2">Cytoplasm</location>
    </subcellularLocation>
</comment>
<dbReference type="GO" id="GO:0006166">
    <property type="term" value="P:purine ribonucleoside salvage"/>
    <property type="evidence" value="ECO:0007669"/>
    <property type="project" value="UniProtKB-KW"/>
</dbReference>
<evidence type="ECO:0000256" key="4">
    <source>
        <dbReference type="ARBA" id="ARBA00008391"/>
    </source>
</evidence>
<dbReference type="GO" id="GO:0016208">
    <property type="term" value="F:AMP binding"/>
    <property type="evidence" value="ECO:0007669"/>
    <property type="project" value="TreeGrafter"/>
</dbReference>
<dbReference type="GO" id="GO:0003999">
    <property type="term" value="F:adenine phosphoribosyltransferase activity"/>
    <property type="evidence" value="ECO:0007669"/>
    <property type="project" value="UniProtKB-EC"/>
</dbReference>
<keyword evidence="7" id="KW-0328">Glycosyltransferase</keyword>
<gene>
    <name evidence="12" type="ORF">E4U43_003279</name>
</gene>
<keyword evidence="6" id="KW-0963">Cytoplasm</keyword>
<evidence type="ECO:0000256" key="2">
    <source>
        <dbReference type="ARBA" id="ARBA00004496"/>
    </source>
</evidence>
<dbReference type="GO" id="GO:0006168">
    <property type="term" value="P:adenine salvage"/>
    <property type="evidence" value="ECO:0007669"/>
    <property type="project" value="TreeGrafter"/>
</dbReference>
<evidence type="ECO:0000256" key="7">
    <source>
        <dbReference type="ARBA" id="ARBA00022676"/>
    </source>
</evidence>
<feature type="domain" description="Phosphoribosyltransferase" evidence="11">
    <location>
        <begin position="117"/>
        <end position="265"/>
    </location>
</feature>
<keyword evidence="13" id="KW-1185">Reference proteome</keyword>
<comment type="pathway">
    <text evidence="3">Purine metabolism; AMP biosynthesis via salvage pathway; AMP from adenine: step 1/1.</text>
</comment>
<keyword evidence="8" id="KW-0808">Transferase</keyword>
<comment type="similarity">
    <text evidence="4">Belongs to the purine/pyrimidine phosphoribosyltransferase family.</text>
</comment>
<dbReference type="Pfam" id="PF00156">
    <property type="entry name" value="Pribosyltran"/>
    <property type="match status" value="1"/>
</dbReference>
<dbReference type="GO" id="GO:0044209">
    <property type="term" value="P:AMP salvage"/>
    <property type="evidence" value="ECO:0007669"/>
    <property type="project" value="TreeGrafter"/>
</dbReference>
<feature type="region of interest" description="Disordered" evidence="10">
    <location>
        <begin position="182"/>
        <end position="214"/>
    </location>
</feature>
<protein>
    <recommendedName>
        <fullName evidence="5">adenine phosphoribosyltransferase</fullName>
        <ecNumber evidence="5">2.4.2.7</ecNumber>
    </recommendedName>
</protein>